<dbReference type="Pfam" id="PF13401">
    <property type="entry name" value="AAA_22"/>
    <property type="match status" value="1"/>
</dbReference>
<dbReference type="RefSeq" id="WP_076610323.1">
    <property type="nucleotide sequence ID" value="NZ_FTNR01000014.1"/>
</dbReference>
<dbReference type="Proteomes" id="UP000185936">
    <property type="component" value="Unassembled WGS sequence"/>
</dbReference>
<dbReference type="InterPro" id="IPR003593">
    <property type="entry name" value="AAA+_ATPase"/>
</dbReference>
<reference evidence="7" key="1">
    <citation type="submission" date="2017-01" db="EMBL/GenBank/DDBJ databases">
        <authorList>
            <person name="Varghese N."/>
            <person name="Submissions S."/>
        </authorList>
    </citation>
    <scope>NUCLEOTIDE SEQUENCE [LARGE SCALE GENOMIC DNA]</scope>
    <source>
        <strain evidence="7">type strain: HArc-</strain>
    </source>
</reference>
<dbReference type="Pfam" id="PF22703">
    <property type="entry name" value="Cdc6_lid"/>
    <property type="match status" value="1"/>
</dbReference>
<sequence>MITDARALETTYLPQDLEHRDGQISQLAAALEPITNGIGGEHSLIFGPSGSGKTTLAKYVVRKLRQESFGVRRAYWNCMSGSSKTEVLHGLAQDSGIGNHLSRDGTAASTFIETFRETDDHIVAILDEVDVLEDETLLLGLGDLPNVTIVGITIDEDDFFANYQLNGRVKSRFSSAETLRLRKYTHDELVDILLARIDAGLRPGVITMDVVEYIADIAAGDAREAIKHLEKATKRVMRDDRSQIRHDDVNAIHGAARSDLRQDHIDTLGTHKRLLYDIVADAGRIGVTDLHATYEERAGDPKPNRTRRRYLSTLVDKYGLLETTGTGRGKNYSIPDL</sequence>
<feature type="domain" description="AAA+ ATPase" evidence="5">
    <location>
        <begin position="39"/>
        <end position="233"/>
    </location>
</feature>
<dbReference type="AlphaFoldDB" id="A0A1N7GQ90"/>
<keyword evidence="3" id="KW-0547">Nucleotide-binding</keyword>
<organism evidence="6 7">
    <name type="scientific">Natronorubrum thiooxidans</name>
    <dbReference type="NCBI Taxonomy" id="308853"/>
    <lineage>
        <taxon>Archaea</taxon>
        <taxon>Methanobacteriati</taxon>
        <taxon>Methanobacteriota</taxon>
        <taxon>Stenosarchaea group</taxon>
        <taxon>Halobacteria</taxon>
        <taxon>Halobacteriales</taxon>
        <taxon>Natrialbaceae</taxon>
        <taxon>Natronorubrum</taxon>
    </lineage>
</organism>
<dbReference type="GO" id="GO:0016887">
    <property type="term" value="F:ATP hydrolysis activity"/>
    <property type="evidence" value="ECO:0007669"/>
    <property type="project" value="InterPro"/>
</dbReference>
<gene>
    <name evidence="6" type="ORF">SAMN05421752_11447</name>
</gene>
<comment type="similarity">
    <text evidence="1">Belongs to the CDC6/cdc18 family.</text>
</comment>
<evidence type="ECO:0000256" key="4">
    <source>
        <dbReference type="ARBA" id="ARBA00022840"/>
    </source>
</evidence>
<dbReference type="GO" id="GO:0005524">
    <property type="term" value="F:ATP binding"/>
    <property type="evidence" value="ECO:0007669"/>
    <property type="project" value="UniProtKB-KW"/>
</dbReference>
<dbReference type="SMART" id="SM00382">
    <property type="entry name" value="AAA"/>
    <property type="match status" value="1"/>
</dbReference>
<dbReference type="InterPro" id="IPR049945">
    <property type="entry name" value="AAA_22"/>
</dbReference>
<dbReference type="EMBL" id="FTNR01000014">
    <property type="protein sequence ID" value="SIS14726.1"/>
    <property type="molecule type" value="Genomic_DNA"/>
</dbReference>
<dbReference type="PANTHER" id="PTHR10763:SF22">
    <property type="entry name" value="ORC1-TYPE DNA REPLICATION PROTEIN"/>
    <property type="match status" value="1"/>
</dbReference>
<dbReference type="Gene3D" id="3.40.50.300">
    <property type="entry name" value="P-loop containing nucleotide triphosphate hydrolases"/>
    <property type="match status" value="1"/>
</dbReference>
<evidence type="ECO:0000256" key="1">
    <source>
        <dbReference type="ARBA" id="ARBA00006184"/>
    </source>
</evidence>
<dbReference type="InterPro" id="IPR055237">
    <property type="entry name" value="Cdc6_lid"/>
</dbReference>
<name>A0A1N7GQ90_9EURY</name>
<evidence type="ECO:0000256" key="3">
    <source>
        <dbReference type="ARBA" id="ARBA00022741"/>
    </source>
</evidence>
<keyword evidence="2" id="KW-0235">DNA replication</keyword>
<keyword evidence="4" id="KW-0067">ATP-binding</keyword>
<evidence type="ECO:0000256" key="2">
    <source>
        <dbReference type="ARBA" id="ARBA00022705"/>
    </source>
</evidence>
<dbReference type="Gene3D" id="1.10.8.60">
    <property type="match status" value="1"/>
</dbReference>
<evidence type="ECO:0000313" key="7">
    <source>
        <dbReference type="Proteomes" id="UP000185936"/>
    </source>
</evidence>
<dbReference type="PANTHER" id="PTHR10763">
    <property type="entry name" value="CELL DIVISION CONTROL PROTEIN 6-RELATED"/>
    <property type="match status" value="1"/>
</dbReference>
<dbReference type="SUPFAM" id="SSF52540">
    <property type="entry name" value="P-loop containing nucleoside triphosphate hydrolases"/>
    <property type="match status" value="1"/>
</dbReference>
<evidence type="ECO:0000259" key="5">
    <source>
        <dbReference type="SMART" id="SM00382"/>
    </source>
</evidence>
<protein>
    <submittedName>
        <fullName evidence="6">ORC complex protein Cdc6/Orc1</fullName>
    </submittedName>
</protein>
<dbReference type="InterPro" id="IPR050311">
    <property type="entry name" value="ORC1/CDC6"/>
</dbReference>
<dbReference type="STRING" id="308853.SAMN05421752_11447"/>
<accession>A0A1N7GQ90</accession>
<dbReference type="OrthoDB" id="270161at2157"/>
<dbReference type="GO" id="GO:0006260">
    <property type="term" value="P:DNA replication"/>
    <property type="evidence" value="ECO:0007669"/>
    <property type="project" value="UniProtKB-KW"/>
</dbReference>
<evidence type="ECO:0000313" key="6">
    <source>
        <dbReference type="EMBL" id="SIS14726.1"/>
    </source>
</evidence>
<dbReference type="InterPro" id="IPR027417">
    <property type="entry name" value="P-loop_NTPase"/>
</dbReference>
<proteinExistence type="inferred from homology"/>
<keyword evidence="7" id="KW-1185">Reference proteome</keyword>